<dbReference type="Proteomes" id="UP000184356">
    <property type="component" value="Unassembled WGS sequence"/>
</dbReference>
<gene>
    <name evidence="2" type="ORF">ASPSYDRAFT_88584</name>
</gene>
<accession>A0A1L9TJS7</accession>
<name>A0A1L9TJS7_9EURO</name>
<dbReference type="EMBL" id="KV878585">
    <property type="protein sequence ID" value="OJJ59678.1"/>
    <property type="molecule type" value="Genomic_DNA"/>
</dbReference>
<evidence type="ECO:0000313" key="2">
    <source>
        <dbReference type="EMBL" id="OJJ59678.1"/>
    </source>
</evidence>
<dbReference type="VEuPathDB" id="FungiDB:ASPSYDRAFT_88584"/>
<proteinExistence type="predicted"/>
<reference evidence="3" key="1">
    <citation type="journal article" date="2017" name="Genome Biol.">
        <title>Comparative genomics reveals high biological diversity and specific adaptations in the industrially and medically important fungal genus Aspergillus.</title>
        <authorList>
            <person name="de Vries R.P."/>
            <person name="Riley R."/>
            <person name="Wiebenga A."/>
            <person name="Aguilar-Osorio G."/>
            <person name="Amillis S."/>
            <person name="Uchima C.A."/>
            <person name="Anderluh G."/>
            <person name="Asadollahi M."/>
            <person name="Askin M."/>
            <person name="Barry K."/>
            <person name="Battaglia E."/>
            <person name="Bayram O."/>
            <person name="Benocci T."/>
            <person name="Braus-Stromeyer S.A."/>
            <person name="Caldana C."/>
            <person name="Canovas D."/>
            <person name="Cerqueira G.C."/>
            <person name="Chen F."/>
            <person name="Chen W."/>
            <person name="Choi C."/>
            <person name="Clum A."/>
            <person name="Dos Santos R.A."/>
            <person name="Damasio A.R."/>
            <person name="Diallinas G."/>
            <person name="Emri T."/>
            <person name="Fekete E."/>
            <person name="Flipphi M."/>
            <person name="Freyberg S."/>
            <person name="Gallo A."/>
            <person name="Gournas C."/>
            <person name="Habgood R."/>
            <person name="Hainaut M."/>
            <person name="Harispe M.L."/>
            <person name="Henrissat B."/>
            <person name="Hilden K.S."/>
            <person name="Hope R."/>
            <person name="Hossain A."/>
            <person name="Karabika E."/>
            <person name="Karaffa L."/>
            <person name="Karanyi Z."/>
            <person name="Krasevec N."/>
            <person name="Kuo A."/>
            <person name="Kusch H."/>
            <person name="LaButti K."/>
            <person name="Lagendijk E.L."/>
            <person name="Lapidus A."/>
            <person name="Levasseur A."/>
            <person name="Lindquist E."/>
            <person name="Lipzen A."/>
            <person name="Logrieco A.F."/>
            <person name="MacCabe A."/>
            <person name="Maekelae M.R."/>
            <person name="Malavazi I."/>
            <person name="Melin P."/>
            <person name="Meyer V."/>
            <person name="Mielnichuk N."/>
            <person name="Miskei M."/>
            <person name="Molnar A.P."/>
            <person name="Mule G."/>
            <person name="Ngan C.Y."/>
            <person name="Orejas M."/>
            <person name="Orosz E."/>
            <person name="Ouedraogo J.P."/>
            <person name="Overkamp K.M."/>
            <person name="Park H.-S."/>
            <person name="Perrone G."/>
            <person name="Piumi F."/>
            <person name="Punt P.J."/>
            <person name="Ram A.F."/>
            <person name="Ramon A."/>
            <person name="Rauscher S."/>
            <person name="Record E."/>
            <person name="Riano-Pachon D.M."/>
            <person name="Robert V."/>
            <person name="Roehrig J."/>
            <person name="Ruller R."/>
            <person name="Salamov A."/>
            <person name="Salih N.S."/>
            <person name="Samson R.A."/>
            <person name="Sandor E."/>
            <person name="Sanguinetti M."/>
            <person name="Schuetze T."/>
            <person name="Sepcic K."/>
            <person name="Shelest E."/>
            <person name="Sherlock G."/>
            <person name="Sophianopoulou V."/>
            <person name="Squina F.M."/>
            <person name="Sun H."/>
            <person name="Susca A."/>
            <person name="Todd R.B."/>
            <person name="Tsang A."/>
            <person name="Unkles S.E."/>
            <person name="van de Wiele N."/>
            <person name="van Rossen-Uffink D."/>
            <person name="Oliveira J.V."/>
            <person name="Vesth T.C."/>
            <person name="Visser J."/>
            <person name="Yu J.-H."/>
            <person name="Zhou M."/>
            <person name="Andersen M.R."/>
            <person name="Archer D.B."/>
            <person name="Baker S.E."/>
            <person name="Benoit I."/>
            <person name="Brakhage A.A."/>
            <person name="Braus G.H."/>
            <person name="Fischer R."/>
            <person name="Frisvad J.C."/>
            <person name="Goldman G.H."/>
            <person name="Houbraken J."/>
            <person name="Oakley B."/>
            <person name="Pocsi I."/>
            <person name="Scazzocchio C."/>
            <person name="Seiboth B."/>
            <person name="vanKuyk P.A."/>
            <person name="Wortman J."/>
            <person name="Dyer P.S."/>
            <person name="Grigoriev I.V."/>
        </authorList>
    </citation>
    <scope>NUCLEOTIDE SEQUENCE [LARGE SCALE GENOMIC DNA]</scope>
    <source>
        <strain evidence="3">CBS 593.65</strain>
    </source>
</reference>
<evidence type="ECO:0000313" key="3">
    <source>
        <dbReference type="Proteomes" id="UP000184356"/>
    </source>
</evidence>
<organism evidence="2 3">
    <name type="scientific">Aspergillus sydowii CBS 593.65</name>
    <dbReference type="NCBI Taxonomy" id="1036612"/>
    <lineage>
        <taxon>Eukaryota</taxon>
        <taxon>Fungi</taxon>
        <taxon>Dikarya</taxon>
        <taxon>Ascomycota</taxon>
        <taxon>Pezizomycotina</taxon>
        <taxon>Eurotiomycetes</taxon>
        <taxon>Eurotiomycetidae</taxon>
        <taxon>Eurotiales</taxon>
        <taxon>Aspergillaceae</taxon>
        <taxon>Aspergillus</taxon>
        <taxon>Aspergillus subgen. Nidulantes</taxon>
    </lineage>
</organism>
<dbReference type="AlphaFoldDB" id="A0A1L9TJS7"/>
<sequence length="92" mass="10344">MAKTELVIDMELNGKVHADGSTSHYAFQPGDAQGSTGRRERAEVWREARCWGKANSGEELNPSKKDYCEQELEAAAKFSQLKYSHFFMKSLG</sequence>
<dbReference type="STRING" id="1036612.A0A1L9TJS7"/>
<dbReference type="RefSeq" id="XP_040703484.1">
    <property type="nucleotide sequence ID" value="XM_040852028.1"/>
</dbReference>
<feature type="region of interest" description="Disordered" evidence="1">
    <location>
        <begin position="19"/>
        <end position="39"/>
    </location>
</feature>
<protein>
    <submittedName>
        <fullName evidence="2">Uncharacterized protein</fullName>
    </submittedName>
</protein>
<dbReference type="OrthoDB" id="10252171at2759"/>
<dbReference type="GeneID" id="63768101"/>
<evidence type="ECO:0000256" key="1">
    <source>
        <dbReference type="SAM" id="MobiDB-lite"/>
    </source>
</evidence>
<keyword evidence="3" id="KW-1185">Reference proteome</keyword>